<evidence type="ECO:0000313" key="4">
    <source>
        <dbReference type="Proteomes" id="UP001201163"/>
    </source>
</evidence>
<dbReference type="Proteomes" id="UP001201163">
    <property type="component" value="Unassembled WGS sequence"/>
</dbReference>
<evidence type="ECO:0000313" key="3">
    <source>
        <dbReference type="EMBL" id="KAH8985558.1"/>
    </source>
</evidence>
<feature type="transmembrane region" description="Helical" evidence="1">
    <location>
        <begin position="207"/>
        <end position="229"/>
    </location>
</feature>
<dbReference type="Pfam" id="PF20152">
    <property type="entry name" value="DUF6534"/>
    <property type="match status" value="1"/>
</dbReference>
<evidence type="ECO:0000259" key="2">
    <source>
        <dbReference type="Pfam" id="PF20152"/>
    </source>
</evidence>
<accession>A0AAD4Q7Z4</accession>
<feature type="transmembrane region" description="Helical" evidence="1">
    <location>
        <begin position="162"/>
        <end position="186"/>
    </location>
</feature>
<organism evidence="3 4">
    <name type="scientific">Lactarius akahatsu</name>
    <dbReference type="NCBI Taxonomy" id="416441"/>
    <lineage>
        <taxon>Eukaryota</taxon>
        <taxon>Fungi</taxon>
        <taxon>Dikarya</taxon>
        <taxon>Basidiomycota</taxon>
        <taxon>Agaricomycotina</taxon>
        <taxon>Agaricomycetes</taxon>
        <taxon>Russulales</taxon>
        <taxon>Russulaceae</taxon>
        <taxon>Lactarius</taxon>
    </lineage>
</organism>
<keyword evidence="1" id="KW-1133">Transmembrane helix</keyword>
<feature type="transmembrane region" description="Helical" evidence="1">
    <location>
        <begin position="97"/>
        <end position="116"/>
    </location>
</feature>
<comment type="caution">
    <text evidence="3">The sequence shown here is derived from an EMBL/GenBank/DDBJ whole genome shotgun (WGS) entry which is preliminary data.</text>
</comment>
<evidence type="ECO:0000256" key="1">
    <source>
        <dbReference type="SAM" id="Phobius"/>
    </source>
</evidence>
<gene>
    <name evidence="3" type="ORF">EDB92DRAFT_1354569</name>
</gene>
<feature type="transmembrane region" description="Helical" evidence="1">
    <location>
        <begin position="235"/>
        <end position="255"/>
    </location>
</feature>
<feature type="domain" description="DUF6534" evidence="2">
    <location>
        <begin position="170"/>
        <end position="257"/>
    </location>
</feature>
<feature type="transmembrane region" description="Helical" evidence="1">
    <location>
        <begin position="20"/>
        <end position="40"/>
    </location>
</feature>
<feature type="transmembrane region" description="Helical" evidence="1">
    <location>
        <begin position="52"/>
        <end position="77"/>
    </location>
</feature>
<dbReference type="PANTHER" id="PTHR40465">
    <property type="entry name" value="CHROMOSOME 1, WHOLE GENOME SHOTGUN SEQUENCE"/>
    <property type="match status" value="1"/>
</dbReference>
<dbReference type="EMBL" id="JAKELL010000062">
    <property type="protein sequence ID" value="KAH8985558.1"/>
    <property type="molecule type" value="Genomic_DNA"/>
</dbReference>
<reference evidence="3" key="1">
    <citation type="submission" date="2022-01" db="EMBL/GenBank/DDBJ databases">
        <title>Comparative genomics reveals a dynamic genome evolution in the ectomycorrhizal milk-cap (Lactarius) mushrooms.</title>
        <authorList>
            <consortium name="DOE Joint Genome Institute"/>
            <person name="Lebreton A."/>
            <person name="Tang N."/>
            <person name="Kuo A."/>
            <person name="LaButti K."/>
            <person name="Drula E."/>
            <person name="Barry K."/>
            <person name="Clum A."/>
            <person name="Lipzen A."/>
            <person name="Mousain D."/>
            <person name="Ng V."/>
            <person name="Wang R."/>
            <person name="Wang X."/>
            <person name="Dai Y."/>
            <person name="Henrissat B."/>
            <person name="Grigoriev I.V."/>
            <person name="Guerin-Laguette A."/>
            <person name="Yu F."/>
            <person name="Martin F.M."/>
        </authorList>
    </citation>
    <scope>NUCLEOTIDE SEQUENCE</scope>
    <source>
        <strain evidence="3">QP</strain>
    </source>
</reference>
<feature type="transmembrane region" description="Helical" evidence="1">
    <location>
        <begin position="123"/>
        <end position="142"/>
    </location>
</feature>
<proteinExistence type="predicted"/>
<keyword evidence="1" id="KW-0812">Transmembrane</keyword>
<name>A0AAD4Q7Z4_9AGAM</name>
<protein>
    <recommendedName>
        <fullName evidence="2">DUF6534 domain-containing protein</fullName>
    </recommendedName>
</protein>
<dbReference type="PANTHER" id="PTHR40465:SF1">
    <property type="entry name" value="DUF6534 DOMAIN-CONTAINING PROTEIN"/>
    <property type="match status" value="1"/>
</dbReference>
<dbReference type="AlphaFoldDB" id="A0AAD4Q7Z4"/>
<dbReference type="InterPro" id="IPR045339">
    <property type="entry name" value="DUF6534"/>
</dbReference>
<keyword evidence="4" id="KW-1185">Reference proteome</keyword>
<sequence>MSTPSPIPSDISRTTAPLLLGALFNWFLYGVLVVQVYSYHQYFPRDRGYNKILVHAIFIIETAQTLLSGADSSYWFVSGFGDFGRLRQTLLAPVDGPILSLFVSVTVRSVFCYRIWCIKKSMSWWCCVIGALSLVQCIGNLADGILGLKHRNIDGPHIHVYFIYIGMVSSAAADVAVTATLTYLLARPLKRESETSMERAWRRILHFTVETNFISASVSALCLVMFAAAPNDVYWFFPAIVTGKVYSNTLLASFNNRIPLQDHRRNASAHISPTRAGTPVQIWRNSSRAYTFAERFVGQTSYEAQSAPPFIVSFDQQQKNLEENSSPSRPQGQPRALSMQCIHSPQYPPALAPSPRQRIEVPLSATLGVSSRMSDLPIRPLPPTPTPF</sequence>
<keyword evidence="1" id="KW-0472">Membrane</keyword>